<dbReference type="SUPFAM" id="SSF54001">
    <property type="entry name" value="Cysteine proteinases"/>
    <property type="match status" value="1"/>
</dbReference>
<dbReference type="GO" id="GO:0006511">
    <property type="term" value="P:ubiquitin-dependent protein catabolic process"/>
    <property type="evidence" value="ECO:0007669"/>
    <property type="project" value="UniProtKB-UniRule"/>
</dbReference>
<comment type="similarity">
    <text evidence="2 7 8">Belongs to the peptidase C12 family.</text>
</comment>
<evidence type="ECO:0000256" key="6">
    <source>
        <dbReference type="ARBA" id="ARBA00022807"/>
    </source>
</evidence>
<keyword evidence="6 8" id="KW-0788">Thiol protease</keyword>
<evidence type="ECO:0000313" key="11">
    <source>
        <dbReference type="Proteomes" id="UP000265618"/>
    </source>
</evidence>
<proteinExistence type="inferred from homology"/>
<evidence type="ECO:0000256" key="2">
    <source>
        <dbReference type="ARBA" id="ARBA00009326"/>
    </source>
</evidence>
<dbReference type="InterPro" id="IPR038765">
    <property type="entry name" value="Papain-like_cys_pep_sf"/>
</dbReference>
<dbReference type="EMBL" id="BDIP01001425">
    <property type="protein sequence ID" value="GIQ84373.1"/>
    <property type="molecule type" value="Genomic_DNA"/>
</dbReference>
<evidence type="ECO:0000256" key="1">
    <source>
        <dbReference type="ARBA" id="ARBA00000707"/>
    </source>
</evidence>
<dbReference type="EC" id="3.4.19.12" evidence="8"/>
<feature type="domain" description="UCH catalytic" evidence="9">
    <location>
        <begin position="1"/>
        <end position="186"/>
    </location>
</feature>
<dbReference type="Gene3D" id="3.40.532.10">
    <property type="entry name" value="Peptidase C12, ubiquitin carboxyl-terminal hydrolase"/>
    <property type="match status" value="1"/>
</dbReference>
<dbReference type="GO" id="GO:0004843">
    <property type="term" value="F:cysteine-type deubiquitinase activity"/>
    <property type="evidence" value="ECO:0007669"/>
    <property type="project" value="UniProtKB-EC"/>
</dbReference>
<evidence type="ECO:0000256" key="8">
    <source>
        <dbReference type="RuleBase" id="RU361215"/>
    </source>
</evidence>
<dbReference type="PANTHER" id="PTHR10589:SF17">
    <property type="entry name" value="UBIQUITIN CARBOXYL-TERMINAL HYDROLASE"/>
    <property type="match status" value="1"/>
</dbReference>
<comment type="catalytic activity">
    <reaction evidence="1 8">
        <text>Thiol-dependent hydrolysis of ester, thioester, amide, peptide and isopeptide bonds formed by the C-terminal Gly of ubiquitin (a 76-residue protein attached to proteins as an intracellular targeting signal).</text>
        <dbReference type="EC" id="3.4.19.12"/>
    </reaction>
</comment>
<dbReference type="OrthoDB" id="427186at2759"/>
<dbReference type="PRINTS" id="PR00707">
    <property type="entry name" value="UBCTHYDRLASE"/>
</dbReference>
<keyword evidence="5 8" id="KW-0378">Hydrolase</keyword>
<dbReference type="PROSITE" id="PS52048">
    <property type="entry name" value="UCH_DOMAIN"/>
    <property type="match status" value="1"/>
</dbReference>
<dbReference type="Pfam" id="PF01088">
    <property type="entry name" value="Peptidase_C12"/>
    <property type="match status" value="1"/>
</dbReference>
<gene>
    <name evidence="10" type="ORF">KIPB_005851</name>
</gene>
<evidence type="ECO:0000313" key="10">
    <source>
        <dbReference type="EMBL" id="GIQ84373.1"/>
    </source>
</evidence>
<evidence type="ECO:0000259" key="9">
    <source>
        <dbReference type="PROSITE" id="PS52048"/>
    </source>
</evidence>
<keyword evidence="11" id="KW-1185">Reference proteome</keyword>
<protein>
    <recommendedName>
        <fullName evidence="8">Ubiquitin carboxyl-terminal hydrolase</fullName>
        <ecNumber evidence="8">3.4.19.12</ecNumber>
    </recommendedName>
</protein>
<dbReference type="InterPro" id="IPR001578">
    <property type="entry name" value="Peptidase_C12_UCH"/>
</dbReference>
<dbReference type="InterPro" id="IPR036959">
    <property type="entry name" value="Peptidase_C12_UCH_sf"/>
</dbReference>
<evidence type="ECO:0000256" key="7">
    <source>
        <dbReference type="PROSITE-ProRule" id="PRU01393"/>
    </source>
</evidence>
<evidence type="ECO:0000256" key="5">
    <source>
        <dbReference type="ARBA" id="ARBA00022801"/>
    </source>
</evidence>
<keyword evidence="4 8" id="KW-0833">Ubl conjugation pathway</keyword>
<name>A0A9K3GIM6_9EUKA</name>
<dbReference type="PANTHER" id="PTHR10589">
    <property type="entry name" value="UBIQUITIN CARBOXYL-TERMINAL HYDROLASE"/>
    <property type="match status" value="1"/>
</dbReference>
<evidence type="ECO:0000256" key="4">
    <source>
        <dbReference type="ARBA" id="ARBA00022786"/>
    </source>
</evidence>
<dbReference type="GO" id="GO:0005737">
    <property type="term" value="C:cytoplasm"/>
    <property type="evidence" value="ECO:0007669"/>
    <property type="project" value="TreeGrafter"/>
</dbReference>
<reference evidence="10 11" key="1">
    <citation type="journal article" date="2018" name="PLoS ONE">
        <title>The draft genome of Kipferlia bialata reveals reductive genome evolution in fornicate parasites.</title>
        <authorList>
            <person name="Tanifuji G."/>
            <person name="Takabayashi S."/>
            <person name="Kume K."/>
            <person name="Takagi M."/>
            <person name="Nakayama T."/>
            <person name="Kamikawa R."/>
            <person name="Inagaki Y."/>
            <person name="Hashimoto T."/>
        </authorList>
    </citation>
    <scope>NUCLEOTIDE SEQUENCE [LARGE SCALE GENOMIC DNA]</scope>
    <source>
        <strain evidence="10">NY0173</strain>
    </source>
</reference>
<feature type="non-terminal residue" evidence="10">
    <location>
        <position position="1"/>
    </location>
</feature>
<comment type="caution">
    <text evidence="7">Lacks conserved residue(s) required for the propagation of feature annotation.</text>
</comment>
<dbReference type="Proteomes" id="UP000265618">
    <property type="component" value="Unassembled WGS sequence"/>
</dbReference>
<accession>A0A9K3GIM6</accession>
<dbReference type="AlphaFoldDB" id="A0A9K3GIM6"/>
<sequence length="186" mass="19865">LDDDCLGWAVPPTTFAYILCFRLDREKEKLEREKGEAPESVSVPEKVWFTRQTVPNACCTVAILHSIFNSGVSLAPDSPLALFAQTTKDMSAEDRAAALHSATDIAELHKEFGQLGATGVPGTGEDIDLHYAAIVHVTHALTIQPSPSVHGPFPEGFVVAGAKVLRSLIAKGDQNSPFSVVALSTV</sequence>
<evidence type="ECO:0000256" key="3">
    <source>
        <dbReference type="ARBA" id="ARBA00022670"/>
    </source>
</evidence>
<organism evidence="10 11">
    <name type="scientific">Kipferlia bialata</name>
    <dbReference type="NCBI Taxonomy" id="797122"/>
    <lineage>
        <taxon>Eukaryota</taxon>
        <taxon>Metamonada</taxon>
        <taxon>Carpediemonas-like organisms</taxon>
        <taxon>Kipferlia</taxon>
    </lineage>
</organism>
<dbReference type="GO" id="GO:0016579">
    <property type="term" value="P:protein deubiquitination"/>
    <property type="evidence" value="ECO:0007669"/>
    <property type="project" value="TreeGrafter"/>
</dbReference>
<comment type="caution">
    <text evidence="10">The sequence shown here is derived from an EMBL/GenBank/DDBJ whole genome shotgun (WGS) entry which is preliminary data.</text>
</comment>
<keyword evidence="3 8" id="KW-0645">Protease</keyword>